<comment type="caution">
    <text evidence="3">The sequence shown here is derived from an EMBL/GenBank/DDBJ whole genome shotgun (WGS) entry which is preliminary data.</text>
</comment>
<feature type="region of interest" description="Disordered" evidence="1">
    <location>
        <begin position="1"/>
        <end position="59"/>
    </location>
</feature>
<feature type="compositionally biased region" description="Basic residues" evidence="1">
    <location>
        <begin position="7"/>
        <end position="24"/>
    </location>
</feature>
<dbReference type="Pfam" id="PF10056">
    <property type="entry name" value="DUF2293"/>
    <property type="match status" value="1"/>
</dbReference>
<evidence type="ECO:0000313" key="3">
    <source>
        <dbReference type="EMBL" id="OOO12780.1"/>
    </source>
</evidence>
<evidence type="ECO:0000313" key="4">
    <source>
        <dbReference type="Proteomes" id="UP000190312"/>
    </source>
</evidence>
<proteinExistence type="predicted"/>
<reference evidence="3 4" key="1">
    <citation type="submission" date="2016-10" db="EMBL/GenBank/DDBJ databases">
        <title>Genome sequencing of Aspergillus oryzae BCC7051.</title>
        <authorList>
            <person name="Thammarongtham C."/>
            <person name="Vorapreeda T."/>
            <person name="Nookaew I."/>
            <person name="Srisuk T."/>
            <person name="Land M."/>
            <person name="Jeennor S."/>
            <person name="Laoteng K."/>
        </authorList>
    </citation>
    <scope>NUCLEOTIDE SEQUENCE [LARGE SCALE GENOMIC DNA]</scope>
    <source>
        <strain evidence="3 4">BCC7051</strain>
    </source>
</reference>
<dbReference type="PANTHER" id="PTHR38113">
    <property type="match status" value="1"/>
</dbReference>
<protein>
    <recommendedName>
        <fullName evidence="2">DUF2293 domain-containing protein</fullName>
    </recommendedName>
</protein>
<feature type="compositionally biased region" description="Polar residues" evidence="1">
    <location>
        <begin position="33"/>
        <end position="47"/>
    </location>
</feature>
<gene>
    <name evidence="3" type="ORF">OAory_01005290</name>
</gene>
<dbReference type="EMBL" id="MKZY01000002">
    <property type="protein sequence ID" value="OOO12780.1"/>
    <property type="molecule type" value="Genomic_DNA"/>
</dbReference>
<organism evidence="3 4">
    <name type="scientific">Aspergillus oryzae</name>
    <name type="common">Yellow koji mold</name>
    <dbReference type="NCBI Taxonomy" id="5062"/>
    <lineage>
        <taxon>Eukaryota</taxon>
        <taxon>Fungi</taxon>
        <taxon>Dikarya</taxon>
        <taxon>Ascomycota</taxon>
        <taxon>Pezizomycotina</taxon>
        <taxon>Eurotiomycetes</taxon>
        <taxon>Eurotiomycetidae</taxon>
        <taxon>Eurotiales</taxon>
        <taxon>Aspergillaceae</taxon>
        <taxon>Aspergillus</taxon>
        <taxon>Aspergillus subgen. Circumdati</taxon>
    </lineage>
</organism>
<evidence type="ECO:0000259" key="2">
    <source>
        <dbReference type="Pfam" id="PF10056"/>
    </source>
</evidence>
<evidence type="ECO:0000256" key="1">
    <source>
        <dbReference type="SAM" id="MobiDB-lite"/>
    </source>
</evidence>
<dbReference type="Proteomes" id="UP000190312">
    <property type="component" value="Unassembled WGS sequence"/>
</dbReference>
<feature type="domain" description="DUF2293" evidence="2">
    <location>
        <begin position="202"/>
        <end position="285"/>
    </location>
</feature>
<accession>A0A1S9DUV5</accession>
<dbReference type="OrthoDB" id="5381833at2759"/>
<dbReference type="AlphaFoldDB" id="A0A1S9DUV5"/>
<sequence>MASANRISRRRAPRKMGGHRRNHPKTFTPPKSPQSILAQARRNSLTSRRSRGGLFGAGSNYRINRSERQVGGRTSKYSKFGLIPRSTEPFEKPAAASACKNNASLMGVHEQNCFEKEPFATGYVFVPKGDVYVTRNCRANTKESERTVYTVFDKTGKRTLGIRVPSDIYAAVLESAAATAETRANAVKLRDEKDLAHSRQILRTQFPLMPAESLEAILNHAFLKGSGRVGRTATQSDKRKANLAVEAHIRHTHTPYESMLHAGAGREEARNAVWGLVKAIKTAWEGGDSQPMDVLALRNRMVESN</sequence>
<dbReference type="PANTHER" id="PTHR38113:SF2">
    <property type="entry name" value="DUF2293 DOMAIN-CONTAINING PROTEIN"/>
    <property type="match status" value="1"/>
</dbReference>
<dbReference type="InterPro" id="IPR018744">
    <property type="entry name" value="DUF2293"/>
</dbReference>
<name>A0A1S9DUV5_ASPOZ</name>